<evidence type="ECO:0000256" key="2">
    <source>
        <dbReference type="ARBA" id="ARBA00023125"/>
    </source>
</evidence>
<dbReference type="PANTHER" id="PTHR32002">
    <property type="entry name" value="PROTEIN NLP8"/>
    <property type="match status" value="1"/>
</dbReference>
<dbReference type="InterPro" id="IPR055081">
    <property type="entry name" value="NLP1-9_GAF"/>
</dbReference>
<evidence type="ECO:0000256" key="3">
    <source>
        <dbReference type="ARBA" id="ARBA00023163"/>
    </source>
</evidence>
<dbReference type="PANTHER" id="PTHR32002:SF77">
    <property type="entry name" value="PROTEIN NLP6-LIKE ISOFORM X1"/>
    <property type="match status" value="1"/>
</dbReference>
<dbReference type="InterPro" id="IPR045012">
    <property type="entry name" value="NLP"/>
</dbReference>
<protein>
    <recommendedName>
        <fullName evidence="6">RWP-RK domain-containing protein</fullName>
    </recommendedName>
</protein>
<dbReference type="PROSITE" id="PS51519">
    <property type="entry name" value="RWP_RK"/>
    <property type="match status" value="1"/>
</dbReference>
<dbReference type="AlphaFoldDB" id="A0A5J5BR26"/>
<dbReference type="InterPro" id="IPR003035">
    <property type="entry name" value="RWP-RK_dom"/>
</dbReference>
<evidence type="ECO:0000313" key="8">
    <source>
        <dbReference type="Proteomes" id="UP000325577"/>
    </source>
</evidence>
<dbReference type="Proteomes" id="UP000325577">
    <property type="component" value="Linkage Group LG10"/>
</dbReference>
<keyword evidence="2" id="KW-0238">DNA-binding</keyword>
<reference evidence="7 8" key="1">
    <citation type="submission" date="2019-09" db="EMBL/GenBank/DDBJ databases">
        <title>A chromosome-level genome assembly of the Chinese tupelo Nyssa sinensis.</title>
        <authorList>
            <person name="Yang X."/>
            <person name="Kang M."/>
            <person name="Yang Y."/>
            <person name="Xiong H."/>
            <person name="Wang M."/>
            <person name="Zhang Z."/>
            <person name="Wang Z."/>
            <person name="Wu H."/>
            <person name="Ma T."/>
            <person name="Liu J."/>
            <person name="Xi Z."/>
        </authorList>
    </citation>
    <scope>NUCLEOTIDE SEQUENCE [LARGE SCALE GENOMIC DNA]</scope>
    <source>
        <strain evidence="7">J267</strain>
        <tissue evidence="7">Leaf</tissue>
    </source>
</reference>
<dbReference type="Pfam" id="PF02042">
    <property type="entry name" value="RWP-RK"/>
    <property type="match status" value="1"/>
</dbReference>
<accession>A0A5J5BR26</accession>
<dbReference type="GO" id="GO:0003700">
    <property type="term" value="F:DNA-binding transcription factor activity"/>
    <property type="evidence" value="ECO:0007669"/>
    <property type="project" value="InterPro"/>
</dbReference>
<gene>
    <name evidence="7" type="ORF">F0562_020153</name>
</gene>
<dbReference type="Pfam" id="PF22922">
    <property type="entry name" value="GAF_NLP"/>
    <property type="match status" value="1"/>
</dbReference>
<evidence type="ECO:0000256" key="1">
    <source>
        <dbReference type="ARBA" id="ARBA00023015"/>
    </source>
</evidence>
<dbReference type="EMBL" id="CM018033">
    <property type="protein sequence ID" value="KAA8545369.1"/>
    <property type="molecule type" value="Genomic_DNA"/>
</dbReference>
<proteinExistence type="predicted"/>
<dbReference type="OrthoDB" id="1703696at2759"/>
<evidence type="ECO:0000256" key="4">
    <source>
        <dbReference type="ARBA" id="ARBA00023242"/>
    </source>
</evidence>
<keyword evidence="3" id="KW-0804">Transcription</keyword>
<keyword evidence="4" id="KW-0539">Nucleus</keyword>
<keyword evidence="8" id="KW-1185">Reference proteome</keyword>
<evidence type="ECO:0000313" key="7">
    <source>
        <dbReference type="EMBL" id="KAA8545369.1"/>
    </source>
</evidence>
<evidence type="ECO:0000259" key="6">
    <source>
        <dbReference type="PROSITE" id="PS51519"/>
    </source>
</evidence>
<evidence type="ECO:0000256" key="5">
    <source>
        <dbReference type="SAM" id="MobiDB-lite"/>
    </source>
</evidence>
<keyword evidence="1" id="KW-0805">Transcription regulation</keyword>
<sequence>MEIFEEEELSSNDEYHIPHSDAENNFESDSDDFYEADIYFLLRKFKEKLFWHHPTSCCKLWVLWNPTHSSCLPSPDSVGIEEKIKSGLQKLSVKHLFDPVLIQFWAVVTNEGHFLTTSGQPFGLYDIDEKLCLYRNHSLDYKFFVEGQSEEDLGFPARVYRQKWPESTPNVHYYSTKQHPWCKHALDYKNLALLALPVFEVSGKFCVGVLELVGPVLHPDDIKAICTALEAVDLKCLGRPCNHFDKNTIIVNQIGNKGLQHALNEINQVFEVLCETHQLPLAQTWVLCKDCDAGASPRIAFSKIYDACYGTDIDAYSFLDDTVVLPLHEDQGVVGRAYSSSHNSSFCTDLTQFSLTEYPMVHYARYHKFFGCFAICLKSSYTGEDDYILELFLPPNERIYEHPRPRILYTILATMKQHFHSFKVASGDPVGVELSVEEINFSVVKKLDPLQICQTATSLPRPEALQNREDIAQVNSSDQQFMVQDDAIENDKNISNAEESDTAGTNSGRKSTKRELEITREDLENNFGRKLEVVAKIYKVSRSTFKRICREHGIPRWPRRKMDKVNDSLSMQDPPQDGQATVSHTRPSIAMQDACTHVIERRFMSHPPPVDHSSDLIQECMTILNDIEDINGIVYTKTLRILHDDHTWRKMFLAMPAHRRKEWIFTL</sequence>
<feature type="region of interest" description="Disordered" evidence="5">
    <location>
        <begin position="492"/>
        <end position="514"/>
    </location>
</feature>
<organism evidence="7 8">
    <name type="scientific">Nyssa sinensis</name>
    <dbReference type="NCBI Taxonomy" id="561372"/>
    <lineage>
        <taxon>Eukaryota</taxon>
        <taxon>Viridiplantae</taxon>
        <taxon>Streptophyta</taxon>
        <taxon>Embryophyta</taxon>
        <taxon>Tracheophyta</taxon>
        <taxon>Spermatophyta</taxon>
        <taxon>Magnoliopsida</taxon>
        <taxon>eudicotyledons</taxon>
        <taxon>Gunneridae</taxon>
        <taxon>Pentapetalae</taxon>
        <taxon>asterids</taxon>
        <taxon>Cornales</taxon>
        <taxon>Nyssaceae</taxon>
        <taxon>Nyssa</taxon>
    </lineage>
</organism>
<feature type="domain" description="RWP-RK" evidence="6">
    <location>
        <begin position="502"/>
        <end position="585"/>
    </location>
</feature>
<name>A0A5J5BR26_9ASTE</name>
<feature type="compositionally biased region" description="Polar residues" evidence="5">
    <location>
        <begin position="493"/>
        <end position="509"/>
    </location>
</feature>
<dbReference type="GO" id="GO:0003677">
    <property type="term" value="F:DNA binding"/>
    <property type="evidence" value="ECO:0007669"/>
    <property type="project" value="UniProtKB-KW"/>
</dbReference>